<organism evidence="3 4">
    <name type="scientific">Toxoplasma gondii p89</name>
    <dbReference type="NCBI Taxonomy" id="943119"/>
    <lineage>
        <taxon>Eukaryota</taxon>
        <taxon>Sar</taxon>
        <taxon>Alveolata</taxon>
        <taxon>Apicomplexa</taxon>
        <taxon>Conoidasida</taxon>
        <taxon>Coccidia</taxon>
        <taxon>Eucoccidiorida</taxon>
        <taxon>Eimeriorina</taxon>
        <taxon>Sarcocystidae</taxon>
        <taxon>Toxoplasma</taxon>
    </lineage>
</organism>
<feature type="region of interest" description="Disordered" evidence="1">
    <location>
        <begin position="318"/>
        <end position="341"/>
    </location>
</feature>
<evidence type="ECO:0000313" key="3">
    <source>
        <dbReference type="EMBL" id="KFG51330.1"/>
    </source>
</evidence>
<dbReference type="VEuPathDB" id="ToxoDB:TGP89_233245B"/>
<comment type="caution">
    <text evidence="3">The sequence shown here is derived from an EMBL/GenBank/DDBJ whole genome shotgun (WGS) entry which is preliminary data.</text>
</comment>
<feature type="compositionally biased region" description="Basic and acidic residues" evidence="1">
    <location>
        <begin position="290"/>
        <end position="300"/>
    </location>
</feature>
<feature type="non-terminal residue" evidence="3">
    <location>
        <position position="1"/>
    </location>
</feature>
<proteinExistence type="predicted"/>
<feature type="domain" description="TTI1 C-terminal TPR" evidence="2">
    <location>
        <begin position="15"/>
        <end position="152"/>
    </location>
</feature>
<sequence length="386" mass="42068">AVCLHLNRTRLHVSILSQIWPSLLPSLGPSAPPPVLVITLAIVQLMAACAGSFVRERFASDVLPPLLLRLRRTSQPAGSREEASRTEAFKLGHAWLSLLLLLATPSNPESFLYSVLGEVLFSACFHLHRDAAPCLRAQACRLLRRLNCIDPQVPLFVISTLTEVASRLQTSPTASSLSSSSTSTSSLCSSSPSSSSFASSASSATCSSLVSMSSDRLLRLVSFSTYRRNLVSVETWRRVAEAASLSVLVELRDEMQRDQKLHFLSSAFASRVSDSAGAQQPTAEAADASYEGRHDGDETGQREVEELEVLTAEALQTPAAACSAEGMESSEGKRRVRRRRNEAGWAQRSLLSVPYGPLGEGFLQMQADQEEKKEIHNIRERCKRAI</sequence>
<dbReference type="EMBL" id="AEYI02000171">
    <property type="protein sequence ID" value="KFG51330.1"/>
    <property type="molecule type" value="Genomic_DNA"/>
</dbReference>
<dbReference type="AlphaFoldDB" id="A0A086L3W2"/>
<dbReference type="InterPro" id="IPR057567">
    <property type="entry name" value="TPR_TTI1_C"/>
</dbReference>
<evidence type="ECO:0000259" key="2">
    <source>
        <dbReference type="Pfam" id="PF24181"/>
    </source>
</evidence>
<gene>
    <name evidence="3" type="ORF">TGP89_233245B</name>
</gene>
<accession>A0A086L3W2</accession>
<feature type="region of interest" description="Disordered" evidence="1">
    <location>
        <begin position="274"/>
        <end position="300"/>
    </location>
</feature>
<protein>
    <recommendedName>
        <fullName evidence="2">TTI1 C-terminal TPR domain-containing protein</fullName>
    </recommendedName>
</protein>
<reference evidence="3 4" key="1">
    <citation type="submission" date="2014-03" db="EMBL/GenBank/DDBJ databases">
        <authorList>
            <person name="Sibley D."/>
            <person name="Venepally P."/>
            <person name="Karamycheva S."/>
            <person name="Hadjithomas M."/>
            <person name="Khan A."/>
            <person name="Brunk B."/>
            <person name="Roos D."/>
            <person name="Caler E."/>
            <person name="Lorenzi H."/>
        </authorList>
    </citation>
    <scope>NUCLEOTIDE SEQUENCE [LARGE SCALE GENOMIC DNA]</scope>
    <source>
        <strain evidence="4">p89</strain>
    </source>
</reference>
<evidence type="ECO:0000256" key="1">
    <source>
        <dbReference type="SAM" id="MobiDB-lite"/>
    </source>
</evidence>
<dbReference type="Proteomes" id="UP000028828">
    <property type="component" value="Unassembled WGS sequence"/>
</dbReference>
<evidence type="ECO:0000313" key="4">
    <source>
        <dbReference type="Proteomes" id="UP000028828"/>
    </source>
</evidence>
<dbReference type="Pfam" id="PF24181">
    <property type="entry name" value="TPR_TTI1_C"/>
    <property type="match status" value="1"/>
</dbReference>
<name>A0A086L3W2_TOXGO</name>